<organism evidence="2 3">
    <name type="scientific">Bradyrhizobium canariense</name>
    <dbReference type="NCBI Taxonomy" id="255045"/>
    <lineage>
        <taxon>Bacteria</taxon>
        <taxon>Pseudomonadati</taxon>
        <taxon>Pseudomonadota</taxon>
        <taxon>Alphaproteobacteria</taxon>
        <taxon>Hyphomicrobiales</taxon>
        <taxon>Nitrobacteraceae</taxon>
        <taxon>Bradyrhizobium</taxon>
    </lineage>
</organism>
<evidence type="ECO:0000256" key="1">
    <source>
        <dbReference type="SAM" id="SignalP"/>
    </source>
</evidence>
<feature type="signal peptide" evidence="1">
    <location>
        <begin position="1"/>
        <end position="21"/>
    </location>
</feature>
<dbReference type="PROSITE" id="PS51257">
    <property type="entry name" value="PROKAR_LIPOPROTEIN"/>
    <property type="match status" value="1"/>
</dbReference>
<protein>
    <recommendedName>
        <fullName evidence="4">Lipoprotein</fullName>
    </recommendedName>
</protein>
<keyword evidence="3" id="KW-1185">Reference proteome</keyword>
<reference evidence="2 3" key="1">
    <citation type="submission" date="2017-03" db="EMBL/GenBank/DDBJ databases">
        <title>Whole genome sequences of fourteen strains of Bradyrhizobium canariense and one strain of Bradyrhizobium japonicum isolated from Lupinus (Papilionoideae: Genisteae) species in Algeria.</title>
        <authorList>
            <person name="Crovadore J."/>
            <person name="Chekireb D."/>
            <person name="Brachmann A."/>
            <person name="Chablais R."/>
            <person name="Cochard B."/>
            <person name="Lefort F."/>
        </authorList>
    </citation>
    <scope>NUCLEOTIDE SEQUENCE [LARGE SCALE GENOMIC DNA]</scope>
    <source>
        <strain evidence="2 3">UBMAN05</strain>
    </source>
</reference>
<accession>A0ABX3XBC2</accession>
<keyword evidence="1" id="KW-0732">Signal</keyword>
<dbReference type="EMBL" id="NAFK01000092">
    <property type="protein sequence ID" value="OSJ36379.1"/>
    <property type="molecule type" value="Genomic_DNA"/>
</dbReference>
<evidence type="ECO:0000313" key="3">
    <source>
        <dbReference type="Proteomes" id="UP000193884"/>
    </source>
</evidence>
<evidence type="ECO:0008006" key="4">
    <source>
        <dbReference type="Google" id="ProtNLM"/>
    </source>
</evidence>
<feature type="chain" id="PRO_5047387220" description="Lipoprotein" evidence="1">
    <location>
        <begin position="22"/>
        <end position="113"/>
    </location>
</feature>
<comment type="caution">
    <text evidence="2">The sequence shown here is derived from an EMBL/GenBank/DDBJ whole genome shotgun (WGS) entry which is preliminary data.</text>
</comment>
<gene>
    <name evidence="2" type="ORF">BST63_00810</name>
</gene>
<sequence>MFKHLVTIAIFAVLLSGCAGAPPAKQPSFAWDGLGRDPNLHSAKRLVRSAERPSDPNRERDRVLATIRPYSDAWWVVHNEIQAENDRRLSSMLVICQGCIARTSSLDATGSIP</sequence>
<dbReference type="Proteomes" id="UP000193884">
    <property type="component" value="Unassembled WGS sequence"/>
</dbReference>
<name>A0ABX3XBC2_9BRAD</name>
<evidence type="ECO:0000313" key="2">
    <source>
        <dbReference type="EMBL" id="OSJ36379.1"/>
    </source>
</evidence>
<proteinExistence type="predicted"/>